<dbReference type="SMART" id="SM00606">
    <property type="entry name" value="CBD_IV"/>
    <property type="match status" value="4"/>
</dbReference>
<reference evidence="4" key="1">
    <citation type="journal article" date="2005" name="Int. J. Syst. Evol. Microbiol.">
        <title>Methanofollis formosanus sp. nov., isolated from a fish pond.</title>
        <authorList>
            <person name="Wu S.Y."/>
            <person name="Chen S.C."/>
            <person name="Lai M.C."/>
        </authorList>
    </citation>
    <scope>NUCLEOTIDE SEQUENCE</scope>
    <source>
        <strain evidence="4">ML15</strain>
    </source>
</reference>
<dbReference type="PROSITE" id="PS51175">
    <property type="entry name" value="CBM6"/>
    <property type="match status" value="4"/>
</dbReference>
<feature type="domain" description="CBM6" evidence="3">
    <location>
        <begin position="954"/>
        <end position="1091"/>
    </location>
</feature>
<dbReference type="Pfam" id="PF13229">
    <property type="entry name" value="Beta_helix"/>
    <property type="match status" value="1"/>
</dbReference>
<dbReference type="CDD" id="cd04080">
    <property type="entry name" value="CBM6_cellulase-like"/>
    <property type="match status" value="4"/>
</dbReference>
<dbReference type="InterPro" id="IPR008979">
    <property type="entry name" value="Galactose-bd-like_sf"/>
</dbReference>
<feature type="compositionally biased region" description="Pro residues" evidence="2">
    <location>
        <begin position="462"/>
        <end position="478"/>
    </location>
</feature>
<gene>
    <name evidence="4" type="ORF">E2N92_07620</name>
</gene>
<reference evidence="4" key="2">
    <citation type="submission" date="2019-03" db="EMBL/GenBank/DDBJ databases">
        <authorList>
            <person name="Chen S.-C."/>
            <person name="Wu S.-Y."/>
            <person name="Lai M.-C."/>
        </authorList>
    </citation>
    <scope>NUCLEOTIDE SEQUENCE</scope>
    <source>
        <strain evidence="4">ML15</strain>
    </source>
</reference>
<dbReference type="RefSeq" id="WP_220680607.1">
    <property type="nucleotide sequence ID" value="NZ_CP037968.1"/>
</dbReference>
<dbReference type="Gene3D" id="2.160.20.10">
    <property type="entry name" value="Single-stranded right-handed beta-helix, Pectin lyase-like"/>
    <property type="match status" value="1"/>
</dbReference>
<dbReference type="EMBL" id="CP037968">
    <property type="protein sequence ID" value="QYZ79302.1"/>
    <property type="molecule type" value="Genomic_DNA"/>
</dbReference>
<dbReference type="AlphaFoldDB" id="A0A8G1A3B1"/>
<dbReference type="SUPFAM" id="SSF49785">
    <property type="entry name" value="Galactose-binding domain-like"/>
    <property type="match status" value="4"/>
</dbReference>
<accession>A0A8G1A3B1</accession>
<dbReference type="InterPro" id="IPR005084">
    <property type="entry name" value="CBM6"/>
</dbReference>
<dbReference type="GO" id="GO:0030246">
    <property type="term" value="F:carbohydrate binding"/>
    <property type="evidence" value="ECO:0007669"/>
    <property type="project" value="InterPro"/>
</dbReference>
<feature type="domain" description="CBM6" evidence="3">
    <location>
        <begin position="487"/>
        <end position="624"/>
    </location>
</feature>
<feature type="domain" description="CBM6" evidence="3">
    <location>
        <begin position="653"/>
        <end position="790"/>
    </location>
</feature>
<evidence type="ECO:0000313" key="4">
    <source>
        <dbReference type="EMBL" id="QYZ79302.1"/>
    </source>
</evidence>
<evidence type="ECO:0000313" key="5">
    <source>
        <dbReference type="Proteomes" id="UP000826709"/>
    </source>
</evidence>
<evidence type="ECO:0000256" key="1">
    <source>
        <dbReference type="ARBA" id="ARBA00022729"/>
    </source>
</evidence>
<dbReference type="Gene3D" id="2.60.120.260">
    <property type="entry name" value="Galactose-binding domain-like"/>
    <property type="match status" value="4"/>
</dbReference>
<dbReference type="InterPro" id="IPR011050">
    <property type="entry name" value="Pectin_lyase_fold/virulence"/>
</dbReference>
<proteinExistence type="predicted"/>
<dbReference type="Pfam" id="PF03422">
    <property type="entry name" value="CBM_6"/>
    <property type="match status" value="4"/>
</dbReference>
<dbReference type="PANTHER" id="PTHR40469:SF2">
    <property type="entry name" value="GALACTOSE-BINDING DOMAIN-LIKE SUPERFAMILY PROTEIN"/>
    <property type="match status" value="1"/>
</dbReference>
<dbReference type="InterPro" id="IPR039448">
    <property type="entry name" value="Beta_helix"/>
</dbReference>
<feature type="region of interest" description="Disordered" evidence="2">
    <location>
        <begin position="444"/>
        <end position="484"/>
    </location>
</feature>
<dbReference type="Proteomes" id="UP000826709">
    <property type="component" value="Chromosome"/>
</dbReference>
<keyword evidence="1" id="KW-0732">Signal</keyword>
<dbReference type="SMART" id="SM00710">
    <property type="entry name" value="PbH1"/>
    <property type="match status" value="9"/>
</dbReference>
<dbReference type="InterPro" id="IPR012334">
    <property type="entry name" value="Pectin_lyas_fold"/>
</dbReference>
<feature type="domain" description="CBM6" evidence="3">
    <location>
        <begin position="809"/>
        <end position="946"/>
    </location>
</feature>
<dbReference type="PANTHER" id="PTHR40469">
    <property type="entry name" value="SECRETED GLYCOSYL HYDROLASE"/>
    <property type="match status" value="1"/>
</dbReference>
<keyword evidence="5" id="KW-1185">Reference proteome</keyword>
<dbReference type="SUPFAM" id="SSF51126">
    <property type="entry name" value="Pectin lyase-like"/>
    <property type="match status" value="1"/>
</dbReference>
<dbReference type="KEGG" id="mfk:E2N92_07620"/>
<dbReference type="InterPro" id="IPR006584">
    <property type="entry name" value="Cellulose-bd_IV"/>
</dbReference>
<protein>
    <submittedName>
        <fullName evidence="4">Carbohydrate-binding protein</fullName>
    </submittedName>
</protein>
<dbReference type="InterPro" id="IPR006626">
    <property type="entry name" value="PbH1"/>
</dbReference>
<evidence type="ECO:0000256" key="2">
    <source>
        <dbReference type="SAM" id="MobiDB-lite"/>
    </source>
</evidence>
<evidence type="ECO:0000259" key="3">
    <source>
        <dbReference type="PROSITE" id="PS51175"/>
    </source>
</evidence>
<name>A0A8G1A3B1_9EURY</name>
<organism evidence="4 5">
    <name type="scientific">Methanofollis formosanus</name>
    <dbReference type="NCBI Taxonomy" id="299308"/>
    <lineage>
        <taxon>Archaea</taxon>
        <taxon>Methanobacteriati</taxon>
        <taxon>Methanobacteriota</taxon>
        <taxon>Stenosarchaea group</taxon>
        <taxon>Methanomicrobia</taxon>
        <taxon>Methanomicrobiales</taxon>
        <taxon>Methanomicrobiaceae</taxon>
        <taxon>Methanofollis</taxon>
    </lineage>
</organism>
<feature type="compositionally biased region" description="Low complexity" evidence="2">
    <location>
        <begin position="628"/>
        <end position="642"/>
    </location>
</feature>
<feature type="region of interest" description="Disordered" evidence="2">
    <location>
        <begin position="625"/>
        <end position="649"/>
    </location>
</feature>
<sequence length="1096" mass="116943">MNRSMLRLLLLASVLICLAPAVSAATLNVAASDSSQDAKTQADYVCDGKSDQIEITNALNAAGKGGTVHLAAGTYKCDGSPKMAAGTTLMGSGEDKTRIDIRGTWDGVFANENTHLEGFTISGQGAVWIQYSHVSIQSVTVTGDTRMNGAFTVWCPGHDLTDISFKDCTAIDMTWTGFNIDGTSAGLKVSDITYENCKAIRCGADDNSHPWTAGFILAEHNDLENALIKDCYAEDNWESGFHIEPAPAVKNVVFENCTSKDNGIRKQARFPESDTQRDMNLIFGAGFFLNNGVTVKDCTAIGNHHGFMIWSSNGAKFENCYSKDSEASDYFLIHWNGFISPNVFTNCVSENAGGYAIDASNTNDVRFENFKIINAKGVDGSMIRLGKYYPAIGRDLPCQNSYFDLTIEGGPENILYSHYGVNDVIEGTATGNYAENPFKIVSPSSGVDTSGLEIKKSTDPVDPTPTPTPDPNPDPNPEPVERHTLPGTVEAEDYDQGGEGVAYHDTDAVNEGGAYRKDGVDIEYWEKTGATTIAYAYPGEWLQYSVNVAEAGKYDADFTVASAMNGQSMKVLIDGEEVAAVEAPNTGSWGAFTTVKKSFDLSEGNHTLKVAFDGSMNLDRIAFAENTSSGSGPDDGSNPDDGAGSEEGAAVPGTIEAEDYDEGGEGVAYHDTDAVNEGGEYRQDGVDIEFWKASGVTTIAYAFPGEWLQYTIDVAEAGTYDIAFTVASAMNGQSMKVLVDGKEVGTVTSPNTGSWGTFTTVEKSIELPAGKHTIKVVFDGSLNFDKMVLSASDSSGSEPGEKVGIALPGTFEAEDYDEGGEGVAYHDTDAVNEGGAYRKDGVDIEYWEKIGVTTIAYAYPGEWLQYTVDVAEAGTYDVAFTVASAMNGQSMKVLVDGKEAGTVTSPNTGSWGKFTTVKKSIALPAGEHTLRFVFDGSLNLDKVAVTAGQESVSFTVQAEDYDEGGEGVAYHDRDAENRGGAYRTGGVDIEYWEKNGITTIAYAFPGEWVQYTVDVPRAGTYDAEFRVASAMSGQSMKVLVDGKEVGTVTSPNTGSWGTFTTVKKSVALPAGEHTVRMAFGGSLNLDKFSFASASGS</sequence>
<dbReference type="OrthoDB" id="105642at2157"/>